<dbReference type="Gene3D" id="1.20.120.550">
    <property type="entry name" value="Membrane associated eicosanoid/glutathione metabolism-like domain"/>
    <property type="match status" value="1"/>
</dbReference>
<keyword evidence="7" id="KW-1185">Reference proteome</keyword>
<keyword evidence="2 5" id="KW-0812">Transmembrane</keyword>
<dbReference type="InterPro" id="IPR023352">
    <property type="entry name" value="MAPEG-like_dom_sf"/>
</dbReference>
<comment type="caution">
    <text evidence="6">The sequence shown here is derived from an EMBL/GenBank/DDBJ whole genome shotgun (WGS) entry which is preliminary data.</text>
</comment>
<accession>A0ABS9CSN6</accession>
<dbReference type="SUPFAM" id="SSF161084">
    <property type="entry name" value="MAPEG domain-like"/>
    <property type="match status" value="1"/>
</dbReference>
<evidence type="ECO:0000256" key="4">
    <source>
        <dbReference type="ARBA" id="ARBA00023136"/>
    </source>
</evidence>
<dbReference type="Proteomes" id="UP001200557">
    <property type="component" value="Unassembled WGS sequence"/>
</dbReference>
<gene>
    <name evidence="6" type="ORF">L0664_03425</name>
</gene>
<organism evidence="6 7">
    <name type="scientific">Octadecabacter dasysiphoniae</name>
    <dbReference type="NCBI Taxonomy" id="2909341"/>
    <lineage>
        <taxon>Bacteria</taxon>
        <taxon>Pseudomonadati</taxon>
        <taxon>Pseudomonadota</taxon>
        <taxon>Alphaproteobacteria</taxon>
        <taxon>Rhodobacterales</taxon>
        <taxon>Roseobacteraceae</taxon>
        <taxon>Octadecabacter</taxon>
    </lineage>
</organism>
<evidence type="ECO:0000313" key="7">
    <source>
        <dbReference type="Proteomes" id="UP001200557"/>
    </source>
</evidence>
<dbReference type="Pfam" id="PF01124">
    <property type="entry name" value="MAPEG"/>
    <property type="match status" value="1"/>
</dbReference>
<evidence type="ECO:0000256" key="1">
    <source>
        <dbReference type="ARBA" id="ARBA00004370"/>
    </source>
</evidence>
<dbReference type="EMBL" id="JAKGAQ010000001">
    <property type="protein sequence ID" value="MCF2870107.1"/>
    <property type="molecule type" value="Genomic_DNA"/>
</dbReference>
<protein>
    <submittedName>
        <fullName evidence="6">MAPEG family protein</fullName>
    </submittedName>
</protein>
<keyword evidence="3 5" id="KW-1133">Transmembrane helix</keyword>
<sequence length="141" mass="15636">MDFPTELGILTCLMILAASLWIPFIVGSANLKEGDLPEGAPDGFIRPHNIHLMPDWIARAFRAHMNLLEQAFPFAVLVLIIDRLDGFTALTYWTAIAFFWLRVAHAIGYISGLALMPVRPLIFTAGWVCTLIMAYSVFAAA</sequence>
<feature type="transmembrane region" description="Helical" evidence="5">
    <location>
        <begin position="7"/>
        <end position="26"/>
    </location>
</feature>
<dbReference type="InterPro" id="IPR001129">
    <property type="entry name" value="Membr-assoc_MAPEG"/>
</dbReference>
<feature type="transmembrane region" description="Helical" evidence="5">
    <location>
        <begin position="121"/>
        <end position="140"/>
    </location>
</feature>
<feature type="transmembrane region" description="Helical" evidence="5">
    <location>
        <begin position="93"/>
        <end position="115"/>
    </location>
</feature>
<name>A0ABS9CSN6_9RHOB</name>
<evidence type="ECO:0000313" key="6">
    <source>
        <dbReference type="EMBL" id="MCF2870107.1"/>
    </source>
</evidence>
<keyword evidence="4 5" id="KW-0472">Membrane</keyword>
<proteinExistence type="predicted"/>
<dbReference type="RefSeq" id="WP_235224223.1">
    <property type="nucleotide sequence ID" value="NZ_JAKGAQ010000001.1"/>
</dbReference>
<evidence type="ECO:0000256" key="3">
    <source>
        <dbReference type="ARBA" id="ARBA00022989"/>
    </source>
</evidence>
<evidence type="ECO:0000256" key="2">
    <source>
        <dbReference type="ARBA" id="ARBA00022692"/>
    </source>
</evidence>
<evidence type="ECO:0000256" key="5">
    <source>
        <dbReference type="SAM" id="Phobius"/>
    </source>
</evidence>
<reference evidence="6 7" key="1">
    <citation type="submission" date="2022-01" db="EMBL/GenBank/DDBJ databases">
        <title>Octadecabacter sp. nov., isolated from a marine alga.</title>
        <authorList>
            <person name="Jin M.S."/>
            <person name="Kim H.M."/>
            <person name="Han D.M."/>
            <person name="Jung J.J."/>
            <person name="Jeon C.O."/>
        </authorList>
    </citation>
    <scope>NUCLEOTIDE SEQUENCE [LARGE SCALE GENOMIC DNA]</scope>
    <source>
        <strain evidence="6 7">G9-8</strain>
    </source>
</reference>
<comment type="subcellular location">
    <subcellularLocation>
        <location evidence="1">Membrane</location>
    </subcellularLocation>
</comment>